<reference evidence="1 2" key="1">
    <citation type="submission" date="2020-08" db="EMBL/GenBank/DDBJ databases">
        <title>Genomic Encyclopedia of Type Strains, Phase III (KMG-III): the genomes of soil and plant-associated and newly described type strains.</title>
        <authorList>
            <person name="Whitman W."/>
        </authorList>
    </citation>
    <scope>NUCLEOTIDE SEQUENCE [LARGE SCALE GENOMIC DNA]</scope>
    <source>
        <strain evidence="1 2">CECT 3237</strain>
    </source>
</reference>
<dbReference type="AlphaFoldDB" id="A0A7W5F6Q4"/>
<dbReference type="EMBL" id="JACHXE010000016">
    <property type="protein sequence ID" value="MBB3081769.1"/>
    <property type="molecule type" value="Genomic_DNA"/>
</dbReference>
<keyword evidence="2" id="KW-1185">Reference proteome</keyword>
<evidence type="ECO:0000313" key="1">
    <source>
        <dbReference type="EMBL" id="MBB3081769.1"/>
    </source>
</evidence>
<protein>
    <submittedName>
        <fullName evidence="1">Uncharacterized protein</fullName>
    </submittedName>
</protein>
<accession>A0A7W5F6Q4</accession>
<proteinExistence type="predicted"/>
<name>A0A7W5F6Q4_9ACTN</name>
<dbReference type="Proteomes" id="UP000572907">
    <property type="component" value="Unassembled WGS sequence"/>
</dbReference>
<organism evidence="1 2">
    <name type="scientific">Streptomyces violarus</name>
    <dbReference type="NCBI Taxonomy" id="67380"/>
    <lineage>
        <taxon>Bacteria</taxon>
        <taxon>Bacillati</taxon>
        <taxon>Actinomycetota</taxon>
        <taxon>Actinomycetes</taxon>
        <taxon>Kitasatosporales</taxon>
        <taxon>Streptomycetaceae</taxon>
        <taxon>Streptomyces</taxon>
    </lineage>
</organism>
<gene>
    <name evidence="1" type="ORF">FHS41_008327</name>
</gene>
<comment type="caution">
    <text evidence="1">The sequence shown here is derived from an EMBL/GenBank/DDBJ whole genome shotgun (WGS) entry which is preliminary data.</text>
</comment>
<sequence length="291" mass="32321">MYTWESITGPGTIDELVADAHAAGHPDVNVRRIHDWIARGLLDQPRLRTRRRGSDKAEHSANQRRLLLLLLDKRQQVAHLNALAQVPLAMWLWWDGYVPTRQAQRAWLTWVGRGRRSQEVAREGAVGLLEQVGHQLATTTARARFVRIITELGSGKALTVRGRAELLDVVRDVMEPETVFAASGLVRALGPAQAPMTVDAVVTDVEALRTALCRTLDGKVDRGLLERARTVQRASMADYLAVRSGLAAEAGQLAGLFREPTLQEQFDQVGRQLLLVLGMELIHRRPKAHSV</sequence>
<dbReference type="RefSeq" id="WP_184599843.1">
    <property type="nucleotide sequence ID" value="NZ_BMUP01000017.1"/>
</dbReference>
<evidence type="ECO:0000313" key="2">
    <source>
        <dbReference type="Proteomes" id="UP000572907"/>
    </source>
</evidence>